<name>A0A117NGG5_PICGL</name>
<feature type="transmembrane region" description="Helical" evidence="1">
    <location>
        <begin position="24"/>
        <end position="44"/>
    </location>
</feature>
<evidence type="ECO:0000256" key="1">
    <source>
        <dbReference type="SAM" id="Phobius"/>
    </source>
</evidence>
<proteinExistence type="predicted"/>
<keyword evidence="1" id="KW-0812">Transmembrane</keyword>
<dbReference type="AlphaFoldDB" id="A0A117NGG5"/>
<comment type="caution">
    <text evidence="2">The sequence shown here is derived from an EMBL/GenBank/DDBJ whole genome shotgun (WGS) entry which is preliminary data.</text>
</comment>
<dbReference type="EMBL" id="LKAM01000010">
    <property type="protein sequence ID" value="KUM46760.1"/>
    <property type="molecule type" value="Genomic_DNA"/>
</dbReference>
<geneLocation type="mitochondrion" evidence="2"/>
<protein>
    <submittedName>
        <fullName evidence="2">Uncharacterized protein</fullName>
    </submittedName>
</protein>
<keyword evidence="1" id="KW-0472">Membrane</keyword>
<evidence type="ECO:0000313" key="2">
    <source>
        <dbReference type="EMBL" id="KUM46760.1"/>
    </source>
</evidence>
<gene>
    <name evidence="2" type="ORF">ABT39_MTgene1442</name>
</gene>
<accession>A0A117NGG5</accession>
<keyword evidence="2" id="KW-0496">Mitochondrion</keyword>
<organism evidence="2">
    <name type="scientific">Picea glauca</name>
    <name type="common">White spruce</name>
    <name type="synonym">Pinus glauca</name>
    <dbReference type="NCBI Taxonomy" id="3330"/>
    <lineage>
        <taxon>Eukaryota</taxon>
        <taxon>Viridiplantae</taxon>
        <taxon>Streptophyta</taxon>
        <taxon>Embryophyta</taxon>
        <taxon>Tracheophyta</taxon>
        <taxon>Spermatophyta</taxon>
        <taxon>Pinopsida</taxon>
        <taxon>Pinidae</taxon>
        <taxon>Conifers I</taxon>
        <taxon>Pinales</taxon>
        <taxon>Pinaceae</taxon>
        <taxon>Picea</taxon>
    </lineage>
</organism>
<sequence>MEGIQIERAVGRVGIRHTGFNRTFLRNGILVVPAALLLCLLTLYSTPILSRAHCSTHLLQQPIFTPYLT</sequence>
<keyword evidence="1" id="KW-1133">Transmembrane helix</keyword>
<reference evidence="2" key="1">
    <citation type="journal article" date="2015" name="Genome Biol. Evol.">
        <title>Organellar Genomes of White Spruce (Picea glauca): Assembly and Annotation.</title>
        <authorList>
            <person name="Jackman S.D."/>
            <person name="Warren R.L."/>
            <person name="Gibb E.A."/>
            <person name="Vandervalk B.P."/>
            <person name="Mohamadi H."/>
            <person name="Chu J."/>
            <person name="Raymond A."/>
            <person name="Pleasance S."/>
            <person name="Coope R."/>
            <person name="Wildung M.R."/>
            <person name="Ritland C.E."/>
            <person name="Bousquet J."/>
            <person name="Jones S.J."/>
            <person name="Bohlmann J."/>
            <person name="Birol I."/>
        </authorList>
    </citation>
    <scope>NUCLEOTIDE SEQUENCE [LARGE SCALE GENOMIC DNA]</scope>
    <source>
        <tissue evidence="2">Flushing bud</tissue>
    </source>
</reference>